<dbReference type="InterPro" id="IPR009056">
    <property type="entry name" value="Cyt_c-like_dom"/>
</dbReference>
<accession>A0A381V2W5</accession>
<evidence type="ECO:0000313" key="5">
    <source>
        <dbReference type="EMBL" id="SVA34720.1"/>
    </source>
</evidence>
<name>A0A381V2W5_9ZZZZ</name>
<feature type="non-terminal residue" evidence="5">
    <location>
        <position position="1"/>
    </location>
</feature>
<evidence type="ECO:0000256" key="1">
    <source>
        <dbReference type="ARBA" id="ARBA00022617"/>
    </source>
</evidence>
<gene>
    <name evidence="5" type="ORF">METZ01_LOCUS87574</name>
</gene>
<proteinExistence type="predicted"/>
<feature type="domain" description="Cytochrome c" evidence="4">
    <location>
        <begin position="75"/>
        <end position="168"/>
    </location>
</feature>
<dbReference type="GO" id="GO:0046872">
    <property type="term" value="F:metal ion binding"/>
    <property type="evidence" value="ECO:0007669"/>
    <property type="project" value="UniProtKB-KW"/>
</dbReference>
<dbReference type="SUPFAM" id="SSF46626">
    <property type="entry name" value="Cytochrome c"/>
    <property type="match status" value="1"/>
</dbReference>
<dbReference type="EMBL" id="UINC01007711">
    <property type="protein sequence ID" value="SVA34720.1"/>
    <property type="molecule type" value="Genomic_DNA"/>
</dbReference>
<evidence type="ECO:0000259" key="4">
    <source>
        <dbReference type="PROSITE" id="PS51007"/>
    </source>
</evidence>
<keyword evidence="1" id="KW-0349">Heme</keyword>
<dbReference type="Pfam" id="PF13442">
    <property type="entry name" value="Cytochrome_CBB3"/>
    <property type="match status" value="1"/>
</dbReference>
<dbReference type="InterPro" id="IPR036909">
    <property type="entry name" value="Cyt_c-like_dom_sf"/>
</dbReference>
<evidence type="ECO:0000256" key="2">
    <source>
        <dbReference type="ARBA" id="ARBA00022723"/>
    </source>
</evidence>
<dbReference type="AlphaFoldDB" id="A0A381V2W5"/>
<organism evidence="5">
    <name type="scientific">marine metagenome</name>
    <dbReference type="NCBI Taxonomy" id="408172"/>
    <lineage>
        <taxon>unclassified sequences</taxon>
        <taxon>metagenomes</taxon>
        <taxon>ecological metagenomes</taxon>
    </lineage>
</organism>
<sequence>VKLFLLIFVVSVFVFPVARVSADQQLGYLTRHLSPKNEYPANLIVVSGICPQPRKTEKAPSRYTLKQNPLFATTKNIERGKSLYQMEAKPTACKMCHGIRGNGNGRLARGLEPAPRNFTCKDTMKSLSDGQLFWVIKNGSKGTAMPAHKFTLSDKDIWQIIHYLKRFAG</sequence>
<keyword evidence="2" id="KW-0479">Metal-binding</keyword>
<dbReference type="Gene3D" id="1.10.760.10">
    <property type="entry name" value="Cytochrome c-like domain"/>
    <property type="match status" value="1"/>
</dbReference>
<protein>
    <recommendedName>
        <fullName evidence="4">Cytochrome c domain-containing protein</fullName>
    </recommendedName>
</protein>
<evidence type="ECO:0000256" key="3">
    <source>
        <dbReference type="ARBA" id="ARBA00023004"/>
    </source>
</evidence>
<dbReference type="GO" id="GO:0020037">
    <property type="term" value="F:heme binding"/>
    <property type="evidence" value="ECO:0007669"/>
    <property type="project" value="InterPro"/>
</dbReference>
<dbReference type="GO" id="GO:0009055">
    <property type="term" value="F:electron transfer activity"/>
    <property type="evidence" value="ECO:0007669"/>
    <property type="project" value="InterPro"/>
</dbReference>
<keyword evidence="3" id="KW-0408">Iron</keyword>
<reference evidence="5" key="1">
    <citation type="submission" date="2018-05" db="EMBL/GenBank/DDBJ databases">
        <authorList>
            <person name="Lanie J.A."/>
            <person name="Ng W.-L."/>
            <person name="Kazmierczak K.M."/>
            <person name="Andrzejewski T.M."/>
            <person name="Davidsen T.M."/>
            <person name="Wayne K.J."/>
            <person name="Tettelin H."/>
            <person name="Glass J.I."/>
            <person name="Rusch D."/>
            <person name="Podicherti R."/>
            <person name="Tsui H.-C.T."/>
            <person name="Winkler M.E."/>
        </authorList>
    </citation>
    <scope>NUCLEOTIDE SEQUENCE</scope>
</reference>
<dbReference type="PROSITE" id="PS51007">
    <property type="entry name" value="CYTC"/>
    <property type="match status" value="1"/>
</dbReference>